<evidence type="ECO:0000313" key="1">
    <source>
        <dbReference type="EMBL" id="SDM00161.1"/>
    </source>
</evidence>
<dbReference type="OrthoDB" id="9773332at2"/>
<dbReference type="InterPro" id="IPR023170">
    <property type="entry name" value="HhH_base_excis_C"/>
</dbReference>
<proteinExistence type="predicted"/>
<dbReference type="Pfam" id="PF09674">
    <property type="entry name" value="DUF2400"/>
    <property type="match status" value="1"/>
</dbReference>
<organism evidence="1 2">
    <name type="scientific">Catalinimonas alkaloidigena</name>
    <dbReference type="NCBI Taxonomy" id="1075417"/>
    <lineage>
        <taxon>Bacteria</taxon>
        <taxon>Pseudomonadati</taxon>
        <taxon>Bacteroidota</taxon>
        <taxon>Cytophagia</taxon>
        <taxon>Cytophagales</taxon>
        <taxon>Catalimonadaceae</taxon>
        <taxon>Catalinimonas</taxon>
    </lineage>
</organism>
<sequence>MHFSSPQLKAFLDAKADEYNTPRFIPHDPISLPHRFTKLQDIEIIGLWAAVLAWGQRPTILRKGAELIELMDGAPHDFVLHHQESDLKRFLQFRHRTFNATDTLYFLLFFQHHYRTHASLESAFSQFLSPDAPTVEAALVGFHRYFFRLEEAPDRTRKHIATPARNSACKRLNMFLRWMVRHDDRGVDFGLWRTITPAQLVCPCDLHVDRIARRLGLITRKQTDWKTALELTERLRSLDADDPCRYDFALFGLGIEERWGQQRIK</sequence>
<keyword evidence="2" id="KW-1185">Reference proteome</keyword>
<dbReference type="RefSeq" id="WP_089685853.1">
    <property type="nucleotide sequence ID" value="NZ_FNFO01000009.1"/>
</dbReference>
<dbReference type="Proteomes" id="UP000198510">
    <property type="component" value="Unassembled WGS sequence"/>
</dbReference>
<name>A0A1G9PNU2_9BACT</name>
<dbReference type="AlphaFoldDB" id="A0A1G9PNU2"/>
<gene>
    <name evidence="1" type="ORF">SAMN05421823_109245</name>
</gene>
<protein>
    <submittedName>
        <fullName evidence="1">TIGR02757 family protein</fullName>
    </submittedName>
</protein>
<dbReference type="NCBIfam" id="TIGR02757">
    <property type="entry name" value="TIGR02757 family protein"/>
    <property type="match status" value="1"/>
</dbReference>
<accession>A0A1G9PNU2</accession>
<dbReference type="InterPro" id="IPR014127">
    <property type="entry name" value="CHP02757"/>
</dbReference>
<dbReference type="Gene3D" id="1.10.1670.10">
    <property type="entry name" value="Helix-hairpin-Helix base-excision DNA repair enzymes (C-terminal)"/>
    <property type="match status" value="1"/>
</dbReference>
<evidence type="ECO:0000313" key="2">
    <source>
        <dbReference type="Proteomes" id="UP000198510"/>
    </source>
</evidence>
<dbReference type="EMBL" id="FNFO01000009">
    <property type="protein sequence ID" value="SDM00161.1"/>
    <property type="molecule type" value="Genomic_DNA"/>
</dbReference>
<dbReference type="STRING" id="1075417.SAMN05421823_109245"/>
<reference evidence="1 2" key="1">
    <citation type="submission" date="2016-10" db="EMBL/GenBank/DDBJ databases">
        <authorList>
            <person name="de Groot N.N."/>
        </authorList>
    </citation>
    <scope>NUCLEOTIDE SEQUENCE [LARGE SCALE GENOMIC DNA]</scope>
    <source>
        <strain evidence="1 2">DSM 25186</strain>
    </source>
</reference>